<dbReference type="Proteomes" id="UP000239415">
    <property type="component" value="Unassembled WGS sequence"/>
</dbReference>
<organism evidence="1 2">
    <name type="scientific">Actinoplanes italicus</name>
    <dbReference type="NCBI Taxonomy" id="113567"/>
    <lineage>
        <taxon>Bacteria</taxon>
        <taxon>Bacillati</taxon>
        <taxon>Actinomycetota</taxon>
        <taxon>Actinomycetes</taxon>
        <taxon>Micromonosporales</taxon>
        <taxon>Micromonosporaceae</taxon>
        <taxon>Actinoplanes</taxon>
    </lineage>
</organism>
<evidence type="ECO:0000313" key="2">
    <source>
        <dbReference type="Proteomes" id="UP000239415"/>
    </source>
</evidence>
<dbReference type="EMBL" id="PVMZ01000021">
    <property type="protein sequence ID" value="PRX15993.1"/>
    <property type="molecule type" value="Genomic_DNA"/>
</dbReference>
<evidence type="ECO:0000313" key="1">
    <source>
        <dbReference type="EMBL" id="PRX15993.1"/>
    </source>
</evidence>
<dbReference type="AlphaFoldDB" id="A0A2T0K0C9"/>
<sequence>MADHGSVSGDETYVPAAFVAAHRWLPPTSYRADGLPLEVVSVSECLTDFHPHDRESAIVAPWHTSLDDAALAAGETCLAGPVHILGMSLPGSDAAGLLTLIERVFGQPRPILENLSSGVAPSVAGGLGFEVLGFDEGQFHSWLCYSLHRDAVVELGISPGEHGLLGTLAEARLVADMANRDRDSEDGFAGDCTWFPALISQYDRFPGL</sequence>
<reference evidence="1 2" key="1">
    <citation type="submission" date="2018-03" db="EMBL/GenBank/DDBJ databases">
        <title>Genomic Encyclopedia of Archaeal and Bacterial Type Strains, Phase II (KMG-II): from individual species to whole genera.</title>
        <authorList>
            <person name="Goeker M."/>
        </authorList>
    </citation>
    <scope>NUCLEOTIDE SEQUENCE [LARGE SCALE GENOMIC DNA]</scope>
    <source>
        <strain evidence="1 2">DSM 43146</strain>
    </source>
</reference>
<protein>
    <submittedName>
        <fullName evidence="1">Uncharacterized protein</fullName>
    </submittedName>
</protein>
<gene>
    <name evidence="1" type="ORF">CLV67_12140</name>
</gene>
<name>A0A2T0K0C9_9ACTN</name>
<accession>A0A2T0K0C9</accession>
<comment type="caution">
    <text evidence="1">The sequence shown here is derived from an EMBL/GenBank/DDBJ whole genome shotgun (WGS) entry which is preliminary data.</text>
</comment>
<proteinExistence type="predicted"/>
<keyword evidence="2" id="KW-1185">Reference proteome</keyword>